<sequence>MFVLLLLVYASSFSLSAYNGPLTPYQEMILDCTDTAHNHCTPELKKWKGTKMYEKLFGECKLKKFRECMEKNGHTPVQNNSQ</sequence>
<evidence type="ECO:0000313" key="3">
    <source>
        <dbReference type="Proteomes" id="UP000237105"/>
    </source>
</evidence>
<comment type="caution">
    <text evidence="2">The sequence shown here is derived from an EMBL/GenBank/DDBJ whole genome shotgun (WGS) entry which is preliminary data.</text>
</comment>
<feature type="non-terminal residue" evidence="2">
    <location>
        <position position="82"/>
    </location>
</feature>
<keyword evidence="3" id="KW-1185">Reference proteome</keyword>
<organism evidence="2 3">
    <name type="scientific">Parasponia andersonii</name>
    <name type="common">Sponia andersonii</name>
    <dbReference type="NCBI Taxonomy" id="3476"/>
    <lineage>
        <taxon>Eukaryota</taxon>
        <taxon>Viridiplantae</taxon>
        <taxon>Streptophyta</taxon>
        <taxon>Embryophyta</taxon>
        <taxon>Tracheophyta</taxon>
        <taxon>Spermatophyta</taxon>
        <taxon>Magnoliopsida</taxon>
        <taxon>eudicotyledons</taxon>
        <taxon>Gunneridae</taxon>
        <taxon>Pentapetalae</taxon>
        <taxon>rosids</taxon>
        <taxon>fabids</taxon>
        <taxon>Rosales</taxon>
        <taxon>Cannabaceae</taxon>
        <taxon>Parasponia</taxon>
    </lineage>
</organism>
<dbReference type="Proteomes" id="UP000237105">
    <property type="component" value="Unassembled WGS sequence"/>
</dbReference>
<keyword evidence="1" id="KW-0732">Signal</keyword>
<evidence type="ECO:0008006" key="4">
    <source>
        <dbReference type="Google" id="ProtNLM"/>
    </source>
</evidence>
<evidence type="ECO:0000313" key="2">
    <source>
        <dbReference type="EMBL" id="PON74926.1"/>
    </source>
</evidence>
<feature type="signal peptide" evidence="1">
    <location>
        <begin position="1"/>
        <end position="16"/>
    </location>
</feature>
<accession>A0A2P5DNT0</accession>
<dbReference type="EMBL" id="JXTB01000026">
    <property type="protein sequence ID" value="PON74926.1"/>
    <property type="molecule type" value="Genomic_DNA"/>
</dbReference>
<proteinExistence type="predicted"/>
<gene>
    <name evidence="2" type="ORF">PanWU01x14_046430</name>
</gene>
<feature type="chain" id="PRO_5015123928" description="Cysteine alpha-hairpin motif superfamily" evidence="1">
    <location>
        <begin position="17"/>
        <end position="82"/>
    </location>
</feature>
<protein>
    <recommendedName>
        <fullName evidence="4">Cysteine alpha-hairpin motif superfamily</fullName>
    </recommendedName>
</protein>
<reference evidence="3" key="1">
    <citation type="submission" date="2016-06" db="EMBL/GenBank/DDBJ databases">
        <title>Parallel loss of symbiosis genes in relatives of nitrogen-fixing non-legume Parasponia.</title>
        <authorList>
            <person name="Van Velzen R."/>
            <person name="Holmer R."/>
            <person name="Bu F."/>
            <person name="Rutten L."/>
            <person name="Van Zeijl A."/>
            <person name="Liu W."/>
            <person name="Santuari L."/>
            <person name="Cao Q."/>
            <person name="Sharma T."/>
            <person name="Shen D."/>
            <person name="Roswanjaya Y."/>
            <person name="Wardhani T."/>
            <person name="Kalhor M.S."/>
            <person name="Jansen J."/>
            <person name="Van den Hoogen J."/>
            <person name="Gungor B."/>
            <person name="Hartog M."/>
            <person name="Hontelez J."/>
            <person name="Verver J."/>
            <person name="Yang W.-C."/>
            <person name="Schijlen E."/>
            <person name="Repin R."/>
            <person name="Schilthuizen M."/>
            <person name="Schranz E."/>
            <person name="Heidstra R."/>
            <person name="Miyata K."/>
            <person name="Fedorova E."/>
            <person name="Kohlen W."/>
            <person name="Bisseling T."/>
            <person name="Smit S."/>
            <person name="Geurts R."/>
        </authorList>
    </citation>
    <scope>NUCLEOTIDE SEQUENCE [LARGE SCALE GENOMIC DNA]</scope>
    <source>
        <strain evidence="3">cv. WU1-14</strain>
    </source>
</reference>
<evidence type="ECO:0000256" key="1">
    <source>
        <dbReference type="SAM" id="SignalP"/>
    </source>
</evidence>
<name>A0A2P5DNT0_PARAD</name>
<dbReference type="AlphaFoldDB" id="A0A2P5DNT0"/>